<evidence type="ECO:0000256" key="7">
    <source>
        <dbReference type="ARBA" id="ARBA00023014"/>
    </source>
</evidence>
<name>A0A2T0PP44_9ACTN</name>
<dbReference type="GO" id="GO:0051539">
    <property type="term" value="F:4 iron, 4 sulfur cluster binding"/>
    <property type="evidence" value="ECO:0007669"/>
    <property type="project" value="UniProtKB-UniRule"/>
</dbReference>
<keyword evidence="9 12" id="KW-0238">DNA-binding</keyword>
<keyword evidence="15" id="KW-1185">Reference proteome</keyword>
<dbReference type="InterPro" id="IPR034768">
    <property type="entry name" value="4FE4S_WBL"/>
</dbReference>
<dbReference type="GO" id="GO:0047134">
    <property type="term" value="F:protein-disulfide reductase [NAD(P)H] activity"/>
    <property type="evidence" value="ECO:0007669"/>
    <property type="project" value="TreeGrafter"/>
</dbReference>
<evidence type="ECO:0000256" key="4">
    <source>
        <dbReference type="ARBA" id="ARBA00022490"/>
    </source>
</evidence>
<dbReference type="GO" id="GO:0045892">
    <property type="term" value="P:negative regulation of DNA-templated transcription"/>
    <property type="evidence" value="ECO:0007669"/>
    <property type="project" value="TreeGrafter"/>
</dbReference>
<evidence type="ECO:0000256" key="11">
    <source>
        <dbReference type="ARBA" id="ARBA00023163"/>
    </source>
</evidence>
<comment type="caution">
    <text evidence="12">Lacks conserved residue(s) required for the propagation of feature annotation.</text>
</comment>
<evidence type="ECO:0000256" key="10">
    <source>
        <dbReference type="ARBA" id="ARBA00023157"/>
    </source>
</evidence>
<evidence type="ECO:0000256" key="12">
    <source>
        <dbReference type="HAMAP-Rule" id="MF_01479"/>
    </source>
</evidence>
<evidence type="ECO:0000256" key="6">
    <source>
        <dbReference type="ARBA" id="ARBA00023004"/>
    </source>
</evidence>
<comment type="function">
    <text evidence="12">Acts as a transcriptional regulator. Probably redox-responsive. The apo- but not holo-form probably binds DNA.</text>
</comment>
<dbReference type="GO" id="GO:0045454">
    <property type="term" value="P:cell redox homeostasis"/>
    <property type="evidence" value="ECO:0007669"/>
    <property type="project" value="TreeGrafter"/>
</dbReference>
<accession>A0A2T0PP44</accession>
<sequence length="109" mass="12045">MSRNPMPVVLAPLSRWDGRGAACAGEDTELFFAPDGERQPVRAIREKKAKEVCGRCPVRAECLASELWRRPGLQHGIFGGLTAEERVALRKQLMRRDGQGVFVAVRDAA</sequence>
<feature type="domain" description="4Fe-4S Wbl-type" evidence="13">
    <location>
        <begin position="22"/>
        <end position="88"/>
    </location>
</feature>
<comment type="caution">
    <text evidence="14">The sequence shown here is derived from an EMBL/GenBank/DDBJ whole genome shotgun (WGS) entry which is preliminary data.</text>
</comment>
<evidence type="ECO:0000313" key="14">
    <source>
        <dbReference type="EMBL" id="PRX90671.1"/>
    </source>
</evidence>
<dbReference type="InterPro" id="IPR003482">
    <property type="entry name" value="Whib"/>
</dbReference>
<comment type="PTM">
    <text evidence="12">The Fe-S cluster can be nitrosylated by nitric oxide (NO).</text>
</comment>
<protein>
    <recommendedName>
        <fullName evidence="12">Transcriptional regulator WhiB</fullName>
    </recommendedName>
</protein>
<dbReference type="AlphaFoldDB" id="A0A2T0PP44"/>
<dbReference type="HAMAP" id="MF_01479">
    <property type="entry name" value="WhiB"/>
    <property type="match status" value="1"/>
</dbReference>
<dbReference type="GO" id="GO:0035731">
    <property type="term" value="F:dinitrosyl-iron complex binding"/>
    <property type="evidence" value="ECO:0007669"/>
    <property type="project" value="UniProtKB-UniRule"/>
</dbReference>
<evidence type="ECO:0000256" key="5">
    <source>
        <dbReference type="ARBA" id="ARBA00022723"/>
    </source>
</evidence>
<dbReference type="Pfam" id="PF02467">
    <property type="entry name" value="Whib"/>
    <property type="match status" value="1"/>
</dbReference>
<gene>
    <name evidence="12" type="primary">whiB</name>
    <name evidence="14" type="ORF">CLV72_1189</name>
</gene>
<reference evidence="14 15" key="1">
    <citation type="submission" date="2018-03" db="EMBL/GenBank/DDBJ databases">
        <title>Genomic Encyclopedia of Archaeal and Bacterial Type Strains, Phase II (KMG-II): from individual species to whole genera.</title>
        <authorList>
            <person name="Goeker M."/>
        </authorList>
    </citation>
    <scope>NUCLEOTIDE SEQUENCE [LARGE SCALE GENOMIC DNA]</scope>
    <source>
        <strain evidence="14 15">DSM 45601</strain>
    </source>
</reference>
<evidence type="ECO:0000256" key="3">
    <source>
        <dbReference type="ARBA" id="ARBA00022485"/>
    </source>
</evidence>
<keyword evidence="7" id="KW-0411">Iron-sulfur</keyword>
<evidence type="ECO:0000256" key="9">
    <source>
        <dbReference type="ARBA" id="ARBA00023125"/>
    </source>
</evidence>
<evidence type="ECO:0000256" key="2">
    <source>
        <dbReference type="ARBA" id="ARBA00006597"/>
    </source>
</evidence>
<evidence type="ECO:0000256" key="1">
    <source>
        <dbReference type="ARBA" id="ARBA00004496"/>
    </source>
</evidence>
<keyword evidence="3" id="KW-0004">4Fe-4S</keyword>
<dbReference type="GO" id="GO:0005737">
    <property type="term" value="C:cytoplasm"/>
    <property type="evidence" value="ECO:0007669"/>
    <property type="project" value="UniProtKB-SubCell"/>
</dbReference>
<keyword evidence="6" id="KW-0408">Iron</keyword>
<keyword evidence="10 12" id="KW-1015">Disulfide bond</keyword>
<evidence type="ECO:0000313" key="15">
    <source>
        <dbReference type="Proteomes" id="UP000237846"/>
    </source>
</evidence>
<dbReference type="GO" id="GO:0046872">
    <property type="term" value="F:metal ion binding"/>
    <property type="evidence" value="ECO:0007669"/>
    <property type="project" value="UniProtKB-KW"/>
</dbReference>
<organism evidence="14 15">
    <name type="scientific">Allonocardiopsis opalescens</name>
    <dbReference type="NCBI Taxonomy" id="1144618"/>
    <lineage>
        <taxon>Bacteria</taxon>
        <taxon>Bacillati</taxon>
        <taxon>Actinomycetota</taxon>
        <taxon>Actinomycetes</taxon>
        <taxon>Streptosporangiales</taxon>
        <taxon>Allonocardiopsis</taxon>
    </lineage>
</organism>
<comment type="cofactor">
    <cofactor evidence="12">
        <name>[4Fe-4S] cluster</name>
        <dbReference type="ChEBI" id="CHEBI:49883"/>
    </cofactor>
    <text evidence="12">Binds 1 [4Fe-4S] cluster per subunit. Following nitrosylation of the [4Fe-4S] cluster binds 1 [4Fe-8(NO)] cluster per subunit.</text>
</comment>
<dbReference type="PANTHER" id="PTHR38839:SF5">
    <property type="entry name" value="TRANSCRIPTIONAL REGULATOR WHID"/>
    <property type="match status" value="1"/>
</dbReference>
<comment type="similarity">
    <text evidence="2 12">Belongs to the WhiB family.</text>
</comment>
<dbReference type="PROSITE" id="PS51674">
    <property type="entry name" value="4FE4S_WBL"/>
    <property type="match status" value="1"/>
</dbReference>
<keyword evidence="5" id="KW-0479">Metal-binding</keyword>
<evidence type="ECO:0000259" key="13">
    <source>
        <dbReference type="PROSITE" id="PS51674"/>
    </source>
</evidence>
<dbReference type="EMBL" id="PVZC01000018">
    <property type="protein sequence ID" value="PRX90671.1"/>
    <property type="molecule type" value="Genomic_DNA"/>
</dbReference>
<evidence type="ECO:0000256" key="8">
    <source>
        <dbReference type="ARBA" id="ARBA00023015"/>
    </source>
</evidence>
<keyword evidence="8 12" id="KW-0805">Transcription regulation</keyword>
<comment type="subcellular location">
    <subcellularLocation>
        <location evidence="1 12">Cytoplasm</location>
    </subcellularLocation>
</comment>
<dbReference type="PANTHER" id="PTHR38839">
    <property type="entry name" value="TRANSCRIPTIONAL REGULATOR WHID-RELATED"/>
    <property type="match status" value="1"/>
</dbReference>
<comment type="PTM">
    <text evidence="12">Upon Fe-S cluster removal intramolecular disulfide bonds are formed.</text>
</comment>
<keyword evidence="4 12" id="KW-0963">Cytoplasm</keyword>
<keyword evidence="11 12" id="KW-0804">Transcription</keyword>
<dbReference type="Proteomes" id="UP000237846">
    <property type="component" value="Unassembled WGS sequence"/>
</dbReference>
<dbReference type="GO" id="GO:0003677">
    <property type="term" value="F:DNA binding"/>
    <property type="evidence" value="ECO:0007669"/>
    <property type="project" value="UniProtKB-UniRule"/>
</dbReference>
<proteinExistence type="inferred from homology"/>